<name>A0A8K0UEP6_9AGAR</name>
<gene>
    <name evidence="2" type="ORF">BXZ70DRAFT_868920</name>
</gene>
<proteinExistence type="predicted"/>
<keyword evidence="3" id="KW-1185">Reference proteome</keyword>
<organism evidence="2 3">
    <name type="scientific">Cristinia sonorae</name>
    <dbReference type="NCBI Taxonomy" id="1940300"/>
    <lineage>
        <taxon>Eukaryota</taxon>
        <taxon>Fungi</taxon>
        <taxon>Dikarya</taxon>
        <taxon>Basidiomycota</taxon>
        <taxon>Agaricomycotina</taxon>
        <taxon>Agaricomycetes</taxon>
        <taxon>Agaricomycetidae</taxon>
        <taxon>Agaricales</taxon>
        <taxon>Pleurotineae</taxon>
        <taxon>Stephanosporaceae</taxon>
        <taxon>Cristinia</taxon>
    </lineage>
</organism>
<evidence type="ECO:0000256" key="1">
    <source>
        <dbReference type="SAM" id="MobiDB-lite"/>
    </source>
</evidence>
<feature type="non-terminal residue" evidence="2">
    <location>
        <position position="164"/>
    </location>
</feature>
<reference evidence="2" key="1">
    <citation type="journal article" date="2021" name="New Phytol.">
        <title>Evolutionary innovations through gain and loss of genes in the ectomycorrhizal Boletales.</title>
        <authorList>
            <person name="Wu G."/>
            <person name="Miyauchi S."/>
            <person name="Morin E."/>
            <person name="Kuo A."/>
            <person name="Drula E."/>
            <person name="Varga T."/>
            <person name="Kohler A."/>
            <person name="Feng B."/>
            <person name="Cao Y."/>
            <person name="Lipzen A."/>
            <person name="Daum C."/>
            <person name="Hundley H."/>
            <person name="Pangilinan J."/>
            <person name="Johnson J."/>
            <person name="Barry K."/>
            <person name="LaButti K."/>
            <person name="Ng V."/>
            <person name="Ahrendt S."/>
            <person name="Min B."/>
            <person name="Choi I.G."/>
            <person name="Park H."/>
            <person name="Plett J.M."/>
            <person name="Magnuson J."/>
            <person name="Spatafora J.W."/>
            <person name="Nagy L.G."/>
            <person name="Henrissat B."/>
            <person name="Grigoriev I.V."/>
            <person name="Yang Z.L."/>
            <person name="Xu J."/>
            <person name="Martin F.M."/>
        </authorList>
    </citation>
    <scope>NUCLEOTIDE SEQUENCE</scope>
    <source>
        <strain evidence="2">KKN 215</strain>
    </source>
</reference>
<dbReference type="Proteomes" id="UP000813824">
    <property type="component" value="Unassembled WGS sequence"/>
</dbReference>
<evidence type="ECO:0000313" key="3">
    <source>
        <dbReference type="Proteomes" id="UP000813824"/>
    </source>
</evidence>
<dbReference type="AlphaFoldDB" id="A0A8K0UEP6"/>
<feature type="compositionally biased region" description="Basic and acidic residues" evidence="1">
    <location>
        <begin position="51"/>
        <end position="61"/>
    </location>
</feature>
<accession>A0A8K0UEP6</accession>
<feature type="non-terminal residue" evidence="2">
    <location>
        <position position="1"/>
    </location>
</feature>
<sequence length="164" mass="18674">KVKAALDWLKLNHKDYADLEISEANLKEYSEDEPPVVPDWHKSDIFEDKEATAVTSHREEEGGSETGQCPFVVHGITGQELSELEKTNPQKVRGLAVQQFMQDKHILGIGSSDKPESLYNNSQLYPQMFPWLFPYGMGGLGNDRTEIPVSDALRKRMLLMYYDK</sequence>
<comment type="caution">
    <text evidence="2">The sequence shown here is derived from an EMBL/GenBank/DDBJ whole genome shotgun (WGS) entry which is preliminary data.</text>
</comment>
<dbReference type="EMBL" id="JAEVFJ010000101">
    <property type="protein sequence ID" value="KAH8068592.1"/>
    <property type="molecule type" value="Genomic_DNA"/>
</dbReference>
<feature type="region of interest" description="Disordered" evidence="1">
    <location>
        <begin position="51"/>
        <end position="70"/>
    </location>
</feature>
<dbReference type="OrthoDB" id="3221862at2759"/>
<protein>
    <submittedName>
        <fullName evidence="2">Uncharacterized protein</fullName>
    </submittedName>
</protein>
<evidence type="ECO:0000313" key="2">
    <source>
        <dbReference type="EMBL" id="KAH8068592.1"/>
    </source>
</evidence>